<protein>
    <submittedName>
        <fullName evidence="2">DUF3108 domain-containing protein</fullName>
    </submittedName>
</protein>
<reference evidence="3" key="1">
    <citation type="journal article" date="2019" name="Int. J. Syst. Evol. Microbiol.">
        <title>The Global Catalogue of Microorganisms (GCM) 10K type strain sequencing project: providing services to taxonomists for standard genome sequencing and annotation.</title>
        <authorList>
            <consortium name="The Broad Institute Genomics Platform"/>
            <consortium name="The Broad Institute Genome Sequencing Center for Infectious Disease"/>
            <person name="Wu L."/>
            <person name="Ma J."/>
        </authorList>
    </citation>
    <scope>NUCLEOTIDE SEQUENCE [LARGE SCALE GENOMIC DNA]</scope>
    <source>
        <strain evidence="3">CCUG 59685</strain>
    </source>
</reference>
<dbReference type="Proteomes" id="UP001597106">
    <property type="component" value="Unassembled WGS sequence"/>
</dbReference>
<dbReference type="InterPro" id="IPR021457">
    <property type="entry name" value="DUF3108"/>
</dbReference>
<organism evidence="2 3">
    <name type="scientific">Methylophilus glucosoxydans</name>
    <dbReference type="NCBI Taxonomy" id="752553"/>
    <lineage>
        <taxon>Bacteria</taxon>
        <taxon>Pseudomonadati</taxon>
        <taxon>Pseudomonadota</taxon>
        <taxon>Betaproteobacteria</taxon>
        <taxon>Nitrosomonadales</taxon>
        <taxon>Methylophilaceae</taxon>
        <taxon>Methylophilus</taxon>
    </lineage>
</organism>
<proteinExistence type="predicted"/>
<sequence>MPASGLREKITQHFSWPLFLAFCVSLLLHVLVLSEVNWRSWLPAEAEQPARLQARLVLPTKSAPVASKVEAPASRPAPAAKKRSSAQPLSEPAADQVDRVAPDASSESSSADVSQPAQDAPAVPEAEAVAEQIAEWHASDHPEATDDERPAPPYRHVLTEYAVYVNGESRPAGSASIEYVRETAESYSLRWLVEGKGLLKLLYPSLEQQSRGEVGPAGLRPSYYRYAFGSRESKTYEATFNWAIGELTLKTSKGEQKRELPANTQDILSFMYQFMFVPPLQEMRVTLTNGRRLGEYEYVFEGEETLEIAERSVSTLHIAHTRGDTDEKVELWLASGYRYVPVKIKKLEKNGMVIEQVATRLSAE</sequence>
<accession>A0ABW3GEU0</accession>
<dbReference type="EMBL" id="JBHTJW010000001">
    <property type="protein sequence ID" value="MFD0928245.1"/>
    <property type="molecule type" value="Genomic_DNA"/>
</dbReference>
<dbReference type="RefSeq" id="WP_379073383.1">
    <property type="nucleotide sequence ID" value="NZ_JBHTJW010000001.1"/>
</dbReference>
<evidence type="ECO:0000313" key="3">
    <source>
        <dbReference type="Proteomes" id="UP001597106"/>
    </source>
</evidence>
<evidence type="ECO:0000256" key="1">
    <source>
        <dbReference type="SAM" id="MobiDB-lite"/>
    </source>
</evidence>
<comment type="caution">
    <text evidence="2">The sequence shown here is derived from an EMBL/GenBank/DDBJ whole genome shotgun (WGS) entry which is preliminary data.</text>
</comment>
<name>A0ABW3GEU0_9PROT</name>
<keyword evidence="3" id="KW-1185">Reference proteome</keyword>
<gene>
    <name evidence="2" type="ORF">ACFQ1T_00495</name>
</gene>
<dbReference type="Pfam" id="PF11306">
    <property type="entry name" value="DUF3108"/>
    <property type="match status" value="1"/>
</dbReference>
<evidence type="ECO:0000313" key="2">
    <source>
        <dbReference type="EMBL" id="MFD0928245.1"/>
    </source>
</evidence>
<feature type="compositionally biased region" description="Low complexity" evidence="1">
    <location>
        <begin position="102"/>
        <end position="128"/>
    </location>
</feature>
<feature type="region of interest" description="Disordered" evidence="1">
    <location>
        <begin position="66"/>
        <end position="128"/>
    </location>
</feature>